<feature type="chain" id="PRO_5013163637" evidence="1">
    <location>
        <begin position="27"/>
        <end position="321"/>
    </location>
</feature>
<keyword evidence="3" id="KW-1185">Reference proteome</keyword>
<proteinExistence type="predicted"/>
<organism evidence="2 3">
    <name type="scientific">Oleiphilus messinensis</name>
    <dbReference type="NCBI Taxonomy" id="141451"/>
    <lineage>
        <taxon>Bacteria</taxon>
        <taxon>Pseudomonadati</taxon>
        <taxon>Pseudomonadota</taxon>
        <taxon>Gammaproteobacteria</taxon>
        <taxon>Oceanospirillales</taxon>
        <taxon>Oleiphilaceae</taxon>
        <taxon>Oleiphilus</taxon>
    </lineage>
</organism>
<dbReference type="AlphaFoldDB" id="A0A1Y0I7U0"/>
<protein>
    <submittedName>
        <fullName evidence="2">Uncharacterized protein</fullName>
    </submittedName>
</protein>
<sequence length="321" mass="35146">MKRSVTSRLKLTLICSLCAISVSVQSIEVQQGVVYPSGTRVESAQLGAAFTIPEGWQGAWPSGSEFFLLESRHLQANLFMMFDEVDQQQLLQIMSQSIPLDSGIQLIPNKQPITKNGIIAAPYTVKGSPTPLNAYVAGRELRQGLSVAIVALSQPQNRDDKNIEVNQITTELVKNIESRKPVIQNSGTTDQGPNAWQTYLRGRYIARYYTGSGYSEKQELWLCSDGSFYSSFNSGGYSMGGASGAAQSGGQGRWHAKGSINSAGTLVLQFGAGKISQGSTPGFDWQETSAGGERWTYELTLTDKLYLNNKKWLRGNNEYCQ</sequence>
<dbReference type="KEGG" id="ome:OLMES_1751"/>
<dbReference type="Proteomes" id="UP000196027">
    <property type="component" value="Chromosome"/>
</dbReference>
<dbReference type="OrthoDB" id="6191622at2"/>
<accession>A0A1Y0I7U0</accession>
<evidence type="ECO:0000256" key="1">
    <source>
        <dbReference type="SAM" id="SignalP"/>
    </source>
</evidence>
<gene>
    <name evidence="2" type="ORF">OLMES_1751</name>
</gene>
<reference evidence="2 3" key="1">
    <citation type="submission" date="2017-05" db="EMBL/GenBank/DDBJ databases">
        <title>Genomic insights into alkan degradation activity of Oleiphilus messinensis.</title>
        <authorList>
            <person name="Kozyavkin S.A."/>
            <person name="Slesarev A.I."/>
            <person name="Golyshin P.N."/>
            <person name="Korzhenkov A."/>
            <person name="Golyshina O.N."/>
            <person name="Toshchakov S.V."/>
        </authorList>
    </citation>
    <scope>NUCLEOTIDE SEQUENCE [LARGE SCALE GENOMIC DNA]</scope>
    <source>
        <strain evidence="2 3">ME102</strain>
    </source>
</reference>
<evidence type="ECO:0000313" key="2">
    <source>
        <dbReference type="EMBL" id="ARU55826.1"/>
    </source>
</evidence>
<name>A0A1Y0I7U0_9GAMM</name>
<keyword evidence="1" id="KW-0732">Signal</keyword>
<dbReference type="RefSeq" id="WP_087460887.1">
    <property type="nucleotide sequence ID" value="NZ_CP021425.1"/>
</dbReference>
<dbReference type="EMBL" id="CP021425">
    <property type="protein sequence ID" value="ARU55826.1"/>
    <property type="molecule type" value="Genomic_DNA"/>
</dbReference>
<evidence type="ECO:0000313" key="3">
    <source>
        <dbReference type="Proteomes" id="UP000196027"/>
    </source>
</evidence>
<feature type="signal peptide" evidence="1">
    <location>
        <begin position="1"/>
        <end position="26"/>
    </location>
</feature>